<accession>A0A1F5T602</accession>
<dbReference type="Gene3D" id="3.40.50.620">
    <property type="entry name" value="HUPs"/>
    <property type="match status" value="1"/>
</dbReference>
<evidence type="ECO:0000313" key="3">
    <source>
        <dbReference type="EMBL" id="OGF34319.1"/>
    </source>
</evidence>
<keyword evidence="1" id="KW-0472">Membrane</keyword>
<dbReference type="CDD" id="cd06259">
    <property type="entry name" value="YdcF-like"/>
    <property type="match status" value="1"/>
</dbReference>
<dbReference type="InterPro" id="IPR014729">
    <property type="entry name" value="Rossmann-like_a/b/a_fold"/>
</dbReference>
<keyword evidence="1" id="KW-1133">Transmembrane helix</keyword>
<dbReference type="EMBL" id="MFGM01000074">
    <property type="protein sequence ID" value="OGF34319.1"/>
    <property type="molecule type" value="Genomic_DNA"/>
</dbReference>
<organism evidence="3 4">
    <name type="scientific">Candidatus Falkowbacteria bacterium RIFOXYC2_FULL_48_21</name>
    <dbReference type="NCBI Taxonomy" id="1798005"/>
    <lineage>
        <taxon>Bacteria</taxon>
        <taxon>Candidatus Falkowiibacteriota</taxon>
    </lineage>
</organism>
<dbReference type="Pfam" id="PF02698">
    <property type="entry name" value="DUF218"/>
    <property type="match status" value="1"/>
</dbReference>
<dbReference type="PANTHER" id="PTHR30336">
    <property type="entry name" value="INNER MEMBRANE PROTEIN, PROBABLE PERMEASE"/>
    <property type="match status" value="1"/>
</dbReference>
<comment type="caution">
    <text evidence="3">The sequence shown here is derived from an EMBL/GenBank/DDBJ whole genome shotgun (WGS) entry which is preliminary data.</text>
</comment>
<dbReference type="InterPro" id="IPR051599">
    <property type="entry name" value="Cell_Envelope_Assoc"/>
</dbReference>
<feature type="domain" description="DUF218" evidence="2">
    <location>
        <begin position="81"/>
        <end position="234"/>
    </location>
</feature>
<keyword evidence="1" id="KW-0812">Transmembrane</keyword>
<dbReference type="Proteomes" id="UP000178656">
    <property type="component" value="Unassembled WGS sequence"/>
</dbReference>
<feature type="transmembrane region" description="Helical" evidence="1">
    <location>
        <begin position="38"/>
        <end position="61"/>
    </location>
</feature>
<evidence type="ECO:0000256" key="1">
    <source>
        <dbReference type="SAM" id="Phobius"/>
    </source>
</evidence>
<dbReference type="InterPro" id="IPR003848">
    <property type="entry name" value="DUF218"/>
</dbReference>
<reference evidence="3 4" key="1">
    <citation type="journal article" date="2016" name="Nat. Commun.">
        <title>Thousands of microbial genomes shed light on interconnected biogeochemical processes in an aquifer system.</title>
        <authorList>
            <person name="Anantharaman K."/>
            <person name="Brown C.T."/>
            <person name="Hug L.A."/>
            <person name="Sharon I."/>
            <person name="Castelle C.J."/>
            <person name="Probst A.J."/>
            <person name="Thomas B.C."/>
            <person name="Singh A."/>
            <person name="Wilkins M.J."/>
            <person name="Karaoz U."/>
            <person name="Brodie E.L."/>
            <person name="Williams K.H."/>
            <person name="Hubbard S.S."/>
            <person name="Banfield J.F."/>
        </authorList>
    </citation>
    <scope>NUCLEOTIDE SEQUENCE [LARGE SCALE GENOMIC DNA]</scope>
</reference>
<gene>
    <name evidence="3" type="ORF">A2482_00815</name>
</gene>
<feature type="transmembrane region" description="Helical" evidence="1">
    <location>
        <begin position="6"/>
        <end position="29"/>
    </location>
</feature>
<evidence type="ECO:0000259" key="2">
    <source>
        <dbReference type="Pfam" id="PF02698"/>
    </source>
</evidence>
<name>A0A1F5T602_9BACT</name>
<protein>
    <recommendedName>
        <fullName evidence="2">DUF218 domain-containing protein</fullName>
    </recommendedName>
</protein>
<dbReference type="AlphaFoldDB" id="A0A1F5T602"/>
<dbReference type="GO" id="GO:0005886">
    <property type="term" value="C:plasma membrane"/>
    <property type="evidence" value="ECO:0007669"/>
    <property type="project" value="TreeGrafter"/>
</dbReference>
<sequence length="244" mass="27541">MLLFKLFQQLLLPSIFTPLLFIVGIVFLFKDRQRTGKIILLFSVSLYCLLSISPIADLIIYPLESAFPAPTGEQFGSTNRIVILAGGGETNIFRASEALKIYFSRPAEIRPSLQVIISGTNPLQPETNNEARIIETFLIERGMDPVNLTVEDKSRNTLENAVNAQKLIGQETFFLITSAYHLPRAMWVFRAAGENPIAIPTDPKIKFGRYNLFDWLPSAKNIEKVDLAAHEYFGIIYYRLKLAN</sequence>
<dbReference type="GO" id="GO:0000270">
    <property type="term" value="P:peptidoglycan metabolic process"/>
    <property type="evidence" value="ECO:0007669"/>
    <property type="project" value="TreeGrafter"/>
</dbReference>
<evidence type="ECO:0000313" key="4">
    <source>
        <dbReference type="Proteomes" id="UP000178656"/>
    </source>
</evidence>
<proteinExistence type="predicted"/>
<dbReference type="GO" id="GO:0043164">
    <property type="term" value="P:Gram-negative-bacterium-type cell wall biogenesis"/>
    <property type="evidence" value="ECO:0007669"/>
    <property type="project" value="TreeGrafter"/>
</dbReference>
<dbReference type="PANTHER" id="PTHR30336:SF4">
    <property type="entry name" value="ENVELOPE BIOGENESIS FACTOR ELYC"/>
    <property type="match status" value="1"/>
</dbReference>